<protein>
    <recommendedName>
        <fullName evidence="1">NADPH-dependent FMN reductase-like domain-containing protein</fullName>
    </recommendedName>
</protein>
<dbReference type="InterPro" id="IPR029039">
    <property type="entry name" value="Flavoprotein-like_sf"/>
</dbReference>
<sequence>MALCLISFVIEMITIISGSNRKNNKTLHFAKHAYEKLCLETTEEVRFLDLSTIVGNVVYENMYRDSQQPKIIQDIQNNYFIPSSKFWFFIPEYNGSYPGIVKLLLDIMSVREIKPSFNNKKACITGIASGRAGNLRGMDHLADVLNHLGIHVHPNKNPISSIFKILNSEDNSINDDAEKTIQNQIIQLLKF</sequence>
<dbReference type="AlphaFoldDB" id="A0A2Z4LQE6"/>
<accession>A0A2Z4LQE6</accession>
<dbReference type="PANTHER" id="PTHR30543">
    <property type="entry name" value="CHROMATE REDUCTASE"/>
    <property type="match status" value="1"/>
</dbReference>
<feature type="domain" description="NADPH-dependent FMN reductase-like" evidence="1">
    <location>
        <begin position="13"/>
        <end position="155"/>
    </location>
</feature>
<dbReference type="PANTHER" id="PTHR30543:SF21">
    <property type="entry name" value="NAD(P)H-DEPENDENT FMN REDUCTASE LOT6"/>
    <property type="match status" value="1"/>
</dbReference>
<evidence type="ECO:0000313" key="3">
    <source>
        <dbReference type="Proteomes" id="UP000248536"/>
    </source>
</evidence>
<dbReference type="GO" id="GO:0010181">
    <property type="term" value="F:FMN binding"/>
    <property type="evidence" value="ECO:0007669"/>
    <property type="project" value="TreeGrafter"/>
</dbReference>
<dbReference type="GO" id="GO:0005829">
    <property type="term" value="C:cytosol"/>
    <property type="evidence" value="ECO:0007669"/>
    <property type="project" value="TreeGrafter"/>
</dbReference>
<name>A0A2Z4LQE6_9FLAO</name>
<organism evidence="2 3">
    <name type="scientific">Flagellimonas maritima</name>
    <dbReference type="NCBI Taxonomy" id="1383885"/>
    <lineage>
        <taxon>Bacteria</taxon>
        <taxon>Pseudomonadati</taxon>
        <taxon>Bacteroidota</taxon>
        <taxon>Flavobacteriia</taxon>
        <taxon>Flavobacteriales</taxon>
        <taxon>Flavobacteriaceae</taxon>
        <taxon>Flagellimonas</taxon>
    </lineage>
</organism>
<evidence type="ECO:0000313" key="2">
    <source>
        <dbReference type="EMBL" id="AWX44065.1"/>
    </source>
</evidence>
<keyword evidence="3" id="KW-1185">Reference proteome</keyword>
<proteinExistence type="predicted"/>
<dbReference type="Gene3D" id="3.40.50.360">
    <property type="match status" value="1"/>
</dbReference>
<dbReference type="GO" id="GO:0016491">
    <property type="term" value="F:oxidoreductase activity"/>
    <property type="evidence" value="ECO:0007669"/>
    <property type="project" value="InterPro"/>
</dbReference>
<reference evidence="2 3" key="1">
    <citation type="submission" date="2018-06" db="EMBL/GenBank/DDBJ databases">
        <title>Spongiibacterium sp. HME9304 Genome sequencing and assembly.</title>
        <authorList>
            <person name="Kang H."/>
            <person name="Kim H."/>
            <person name="Joh K."/>
        </authorList>
    </citation>
    <scope>NUCLEOTIDE SEQUENCE [LARGE SCALE GENOMIC DNA]</scope>
    <source>
        <strain evidence="2 3">HME9304</strain>
    </source>
</reference>
<dbReference type="Pfam" id="PF03358">
    <property type="entry name" value="FMN_red"/>
    <property type="match status" value="1"/>
</dbReference>
<dbReference type="InterPro" id="IPR005025">
    <property type="entry name" value="FMN_Rdtase-like_dom"/>
</dbReference>
<gene>
    <name evidence="2" type="ORF">HME9304_01065</name>
</gene>
<dbReference type="KEGG" id="spon:HME9304_01065"/>
<evidence type="ECO:0000259" key="1">
    <source>
        <dbReference type="Pfam" id="PF03358"/>
    </source>
</evidence>
<dbReference type="Proteomes" id="UP000248536">
    <property type="component" value="Chromosome"/>
</dbReference>
<dbReference type="SUPFAM" id="SSF52218">
    <property type="entry name" value="Flavoproteins"/>
    <property type="match status" value="1"/>
</dbReference>
<dbReference type="InterPro" id="IPR050712">
    <property type="entry name" value="NAD(P)H-dep_reductase"/>
</dbReference>
<dbReference type="EMBL" id="CP030104">
    <property type="protein sequence ID" value="AWX44065.1"/>
    <property type="molecule type" value="Genomic_DNA"/>
</dbReference>